<evidence type="ECO:0000256" key="4">
    <source>
        <dbReference type="ARBA" id="ARBA00022679"/>
    </source>
</evidence>
<feature type="compositionally biased region" description="Basic and acidic residues" evidence="21">
    <location>
        <begin position="243"/>
        <end position="254"/>
    </location>
</feature>
<dbReference type="GO" id="GO:0006281">
    <property type="term" value="P:DNA repair"/>
    <property type="evidence" value="ECO:0007669"/>
    <property type="project" value="UniProtKB-KW"/>
</dbReference>
<dbReference type="GO" id="GO:0003887">
    <property type="term" value="F:DNA-directed DNA polymerase activity"/>
    <property type="evidence" value="ECO:0007669"/>
    <property type="project" value="UniProtKB-KW"/>
</dbReference>
<evidence type="ECO:0000256" key="5">
    <source>
        <dbReference type="ARBA" id="ARBA00022695"/>
    </source>
</evidence>
<dbReference type="EMBL" id="VCEJ01000002">
    <property type="protein sequence ID" value="TLV03265.1"/>
    <property type="molecule type" value="Genomic_DNA"/>
</dbReference>
<keyword evidence="18" id="KW-0511">Multifunctional enzyme</keyword>
<keyword evidence="6" id="KW-0540">Nuclease</keyword>
<dbReference type="InterPro" id="IPR014145">
    <property type="entry name" value="LigD_pol_dom"/>
</dbReference>
<keyword evidence="10" id="KW-0378">Hydrolase</keyword>
<dbReference type="GO" id="GO:0003677">
    <property type="term" value="F:DNA binding"/>
    <property type="evidence" value="ECO:0007669"/>
    <property type="project" value="UniProtKB-KW"/>
</dbReference>
<dbReference type="InterPro" id="IPR014143">
    <property type="entry name" value="NHEJ_ligase_prk"/>
</dbReference>
<accession>A0A5R9L4Q9</accession>
<dbReference type="PROSITE" id="PS50160">
    <property type="entry name" value="DNA_LIGASE_A3"/>
    <property type="match status" value="1"/>
</dbReference>
<keyword evidence="11" id="KW-0269">Exonuclease</keyword>
<organism evidence="23 24">
    <name type="scientific">Dyadobacter luticola</name>
    <dbReference type="NCBI Taxonomy" id="1979387"/>
    <lineage>
        <taxon>Bacteria</taxon>
        <taxon>Pseudomonadati</taxon>
        <taxon>Bacteroidota</taxon>
        <taxon>Cytophagia</taxon>
        <taxon>Cytophagales</taxon>
        <taxon>Spirosomataceae</taxon>
        <taxon>Dyadobacter</taxon>
    </lineage>
</organism>
<evidence type="ECO:0000256" key="10">
    <source>
        <dbReference type="ARBA" id="ARBA00022801"/>
    </source>
</evidence>
<dbReference type="GO" id="GO:0003910">
    <property type="term" value="F:DNA ligase (ATP) activity"/>
    <property type="evidence" value="ECO:0007669"/>
    <property type="project" value="UniProtKB-EC"/>
</dbReference>
<dbReference type="Gene3D" id="3.90.920.10">
    <property type="entry name" value="DNA primase, PRIM domain"/>
    <property type="match status" value="1"/>
</dbReference>
<keyword evidence="14" id="KW-0238">DNA-binding</keyword>
<dbReference type="Pfam" id="PF04679">
    <property type="entry name" value="DNA_ligase_A_C"/>
    <property type="match status" value="1"/>
</dbReference>
<feature type="domain" description="ATP-dependent DNA ligase family profile" evidence="22">
    <location>
        <begin position="358"/>
        <end position="491"/>
    </location>
</feature>
<dbReference type="Gene3D" id="3.30.470.30">
    <property type="entry name" value="DNA ligase/mRNA capping enzyme"/>
    <property type="match status" value="1"/>
</dbReference>
<dbReference type="NCBIfam" id="TIGR02777">
    <property type="entry name" value="LigD_PE_dom"/>
    <property type="match status" value="1"/>
</dbReference>
<gene>
    <name evidence="23" type="primary">ligD</name>
    <name evidence="23" type="ORF">FEN17_06545</name>
</gene>
<dbReference type="Pfam" id="PF21686">
    <property type="entry name" value="LigD_Prim-Pol"/>
    <property type="match status" value="1"/>
</dbReference>
<dbReference type="InterPro" id="IPR052171">
    <property type="entry name" value="NHEJ_LigD"/>
</dbReference>
<dbReference type="GO" id="GO:0005524">
    <property type="term" value="F:ATP binding"/>
    <property type="evidence" value="ECO:0007669"/>
    <property type="project" value="UniProtKB-KW"/>
</dbReference>
<dbReference type="AlphaFoldDB" id="A0A5R9L4Q9"/>
<dbReference type="Proteomes" id="UP000306402">
    <property type="component" value="Unassembled WGS sequence"/>
</dbReference>
<keyword evidence="3 23" id="KW-0436">Ligase</keyword>
<evidence type="ECO:0000313" key="23">
    <source>
        <dbReference type="EMBL" id="TLV03265.1"/>
    </source>
</evidence>
<dbReference type="InterPro" id="IPR012340">
    <property type="entry name" value="NA-bd_OB-fold"/>
</dbReference>
<evidence type="ECO:0000256" key="9">
    <source>
        <dbReference type="ARBA" id="ARBA00022763"/>
    </source>
</evidence>
<dbReference type="InterPro" id="IPR014144">
    <property type="entry name" value="LigD_PE_domain"/>
</dbReference>
<dbReference type="OrthoDB" id="9802472at2"/>
<dbReference type="Pfam" id="PF01068">
    <property type="entry name" value="DNA_ligase_A_M"/>
    <property type="match status" value="1"/>
</dbReference>
<evidence type="ECO:0000256" key="18">
    <source>
        <dbReference type="ARBA" id="ARBA00023268"/>
    </source>
</evidence>
<dbReference type="NCBIfam" id="TIGR02778">
    <property type="entry name" value="ligD_pol"/>
    <property type="match status" value="1"/>
</dbReference>
<evidence type="ECO:0000256" key="19">
    <source>
        <dbReference type="ARBA" id="ARBA00029943"/>
    </source>
</evidence>
<comment type="caution">
    <text evidence="23">The sequence shown here is derived from an EMBL/GenBank/DDBJ whole genome shotgun (WGS) entry which is preliminary data.</text>
</comment>
<dbReference type="Pfam" id="PF13298">
    <property type="entry name" value="LigD_N"/>
    <property type="match status" value="1"/>
</dbReference>
<evidence type="ECO:0000256" key="6">
    <source>
        <dbReference type="ARBA" id="ARBA00022722"/>
    </source>
</evidence>
<dbReference type="PANTHER" id="PTHR42705">
    <property type="entry name" value="BIFUNCTIONAL NON-HOMOLOGOUS END JOINING PROTEIN LIGD"/>
    <property type="match status" value="1"/>
</dbReference>
<evidence type="ECO:0000256" key="14">
    <source>
        <dbReference type="ARBA" id="ARBA00023125"/>
    </source>
</evidence>
<keyword evidence="4" id="KW-0808">Transferase</keyword>
<evidence type="ECO:0000256" key="1">
    <source>
        <dbReference type="ARBA" id="ARBA00001936"/>
    </source>
</evidence>
<evidence type="ECO:0000256" key="15">
    <source>
        <dbReference type="ARBA" id="ARBA00023172"/>
    </source>
</evidence>
<evidence type="ECO:0000256" key="2">
    <source>
        <dbReference type="ARBA" id="ARBA00012727"/>
    </source>
</evidence>
<feature type="compositionally biased region" description="Basic and acidic residues" evidence="21">
    <location>
        <begin position="204"/>
        <end position="226"/>
    </location>
</feature>
<evidence type="ECO:0000256" key="13">
    <source>
        <dbReference type="ARBA" id="ARBA00022932"/>
    </source>
</evidence>
<dbReference type="CDD" id="cd07906">
    <property type="entry name" value="Adenylation_DNA_ligase_LigD_LigC"/>
    <property type="match status" value="1"/>
</dbReference>
<dbReference type="SUPFAM" id="SSF56091">
    <property type="entry name" value="DNA ligase/mRNA capping enzyme, catalytic domain"/>
    <property type="match status" value="1"/>
</dbReference>
<evidence type="ECO:0000256" key="12">
    <source>
        <dbReference type="ARBA" id="ARBA00022840"/>
    </source>
</evidence>
<evidence type="ECO:0000256" key="8">
    <source>
        <dbReference type="ARBA" id="ARBA00022741"/>
    </source>
</evidence>
<keyword evidence="5" id="KW-0548">Nucleotidyltransferase</keyword>
<keyword evidence="9" id="KW-0227">DNA damage</keyword>
<evidence type="ECO:0000256" key="7">
    <source>
        <dbReference type="ARBA" id="ARBA00022723"/>
    </source>
</evidence>
<dbReference type="CDD" id="cd07971">
    <property type="entry name" value="OBF_DNA_ligase_LigD"/>
    <property type="match status" value="1"/>
</dbReference>
<evidence type="ECO:0000256" key="20">
    <source>
        <dbReference type="ARBA" id="ARBA00034003"/>
    </source>
</evidence>
<evidence type="ECO:0000256" key="17">
    <source>
        <dbReference type="ARBA" id="ARBA00023211"/>
    </source>
</evidence>
<evidence type="ECO:0000256" key="16">
    <source>
        <dbReference type="ARBA" id="ARBA00023204"/>
    </source>
</evidence>
<dbReference type="GO" id="GO:0006310">
    <property type="term" value="P:DNA recombination"/>
    <property type="evidence" value="ECO:0007669"/>
    <property type="project" value="UniProtKB-KW"/>
</dbReference>
<name>A0A5R9L4Q9_9BACT</name>
<keyword evidence="7" id="KW-0479">Metal-binding</keyword>
<keyword evidence="13" id="KW-0239">DNA-directed DNA polymerase</keyword>
<dbReference type="RefSeq" id="WP_138364471.1">
    <property type="nucleotide sequence ID" value="NZ_VCEJ01000002.1"/>
</dbReference>
<keyword evidence="17" id="KW-0464">Manganese</keyword>
<proteinExistence type="predicted"/>
<dbReference type="NCBIfam" id="TIGR02779">
    <property type="entry name" value="NHEJ_ligase_lig"/>
    <property type="match status" value="1"/>
</dbReference>
<dbReference type="EC" id="6.5.1.1" evidence="2"/>
<dbReference type="CDD" id="cd04865">
    <property type="entry name" value="LigD_Pol_like_2"/>
    <property type="match status" value="1"/>
</dbReference>
<dbReference type="InterPro" id="IPR014146">
    <property type="entry name" value="LigD_ligase_dom"/>
</dbReference>
<comment type="catalytic activity">
    <reaction evidence="20">
        <text>ATP + (deoxyribonucleotide)n-3'-hydroxyl + 5'-phospho-(deoxyribonucleotide)m = (deoxyribonucleotide)n+m + AMP + diphosphate.</text>
        <dbReference type="EC" id="6.5.1.1"/>
    </reaction>
</comment>
<dbReference type="NCBIfam" id="TIGR02776">
    <property type="entry name" value="NHEJ_ligase_prk"/>
    <property type="match status" value="1"/>
</dbReference>
<evidence type="ECO:0000313" key="24">
    <source>
        <dbReference type="Proteomes" id="UP000306402"/>
    </source>
</evidence>
<keyword evidence="15" id="KW-0233">DNA recombination</keyword>
<keyword evidence="12" id="KW-0067">ATP-binding</keyword>
<dbReference type="GO" id="GO:0046872">
    <property type="term" value="F:metal ion binding"/>
    <property type="evidence" value="ECO:0007669"/>
    <property type="project" value="UniProtKB-KW"/>
</dbReference>
<keyword evidence="8" id="KW-0547">Nucleotide-binding</keyword>
<dbReference type="SUPFAM" id="SSF50249">
    <property type="entry name" value="Nucleic acid-binding proteins"/>
    <property type="match status" value="1"/>
</dbReference>
<dbReference type="GO" id="GO:0004527">
    <property type="term" value="F:exonuclease activity"/>
    <property type="evidence" value="ECO:0007669"/>
    <property type="project" value="UniProtKB-KW"/>
</dbReference>
<evidence type="ECO:0000259" key="22">
    <source>
        <dbReference type="PROSITE" id="PS50160"/>
    </source>
</evidence>
<feature type="region of interest" description="Disordered" evidence="21">
    <location>
        <begin position="1"/>
        <end position="23"/>
    </location>
</feature>
<evidence type="ECO:0000256" key="21">
    <source>
        <dbReference type="SAM" id="MobiDB-lite"/>
    </source>
</evidence>
<keyword evidence="16" id="KW-0234">DNA repair</keyword>
<dbReference type="Gene3D" id="3.30.1490.70">
    <property type="match status" value="1"/>
</dbReference>
<sequence>MSLTKYNEKRKFDKTPEPKGGKAKSEELIFVIQKHDASRLHYDFRLEMDGVLKSWAVPKGPSTDPAVKRLAMMVEDHPYDYKDFEGIIPEGNYGAGTVMVWDYGTYEPLEEAESKEDKEKMLLKELHSGSIKIRLHGKKLKGEFALVKTHGMAENSWLLIKHRDKYADEDDITEKDRSVISKKTLKGIEENPGAVYGEDDEEPEAKTKAKEDKPKEKVKVKKEAKNSKSTAKANEVLEEETEKDSKADTKKKTADILKSAPKGKFPETLSPMLATLVGEPFDDPGWEYEVKWDGYRAVAFMNEGSVEIKSRNNKSFNDKFYPVLQSLTDWKINVVLDGEIVVVKEDGHSDFNALQNWRSEADGQLIYYVFDILWLDGKDLTGLPLSDRKVILQNIVTEDSPAKLGYSIEAEGTAFFEAAKKMGLEGIIAKKSDSTYSVGNRTKDWLKIKINKRQEVIVAGYTRNEGTSKPFSALLLATYENGVLQYAGKVGTGFKDAQQRDMLKLFKPLVTEDSPFKETPDYNKPSSFRPNPPKANATWLKPELVCEVSFAEITSDGVFRHPSFEGMREDKSAKDVVREVAKETDEVVEETKKPVTKEKAAENEVIKKPGQAGRKTLLNPKDESQVRKVNGHEVKFSNLSKLYFPEDKISKRELINYYYQVAPYILPYLENRPLSLNRYPNGINGKSFYQKDVTGKVPSWIETTPYVAGEEDEKKNFMMANDEASLLYAANLGAIDVNPWNSRIETPDNPDWCLLDLDPDTTNTFEQVIETALTIKKLLDLIKVDSYCKTSGSTGLHIYIPLGAKYSYDQCQMFAQWVAAQAQQKLPKFTSIERMTKNRKGKLYIDYLQNRPKATLAAPYSVRPKPGATVSMPLHWEEVKIGLQLKDFTIHNAMERIRQEGDLFKPVLGKGIDLEDVISKIDQLETA</sequence>
<dbReference type="InterPro" id="IPR012309">
    <property type="entry name" value="DNA_ligase_ATP-dep_C"/>
</dbReference>
<reference evidence="23 24" key="1">
    <citation type="submission" date="2019-05" db="EMBL/GenBank/DDBJ databases">
        <authorList>
            <person name="Qu J.-H."/>
        </authorList>
    </citation>
    <scope>NUCLEOTIDE SEQUENCE [LARGE SCALE GENOMIC DNA]</scope>
    <source>
        <strain evidence="23 24">T17</strain>
    </source>
</reference>
<dbReference type="PANTHER" id="PTHR42705:SF2">
    <property type="entry name" value="BIFUNCTIONAL NON-HOMOLOGOUS END JOINING PROTEIN LIGD"/>
    <property type="match status" value="1"/>
</dbReference>
<comment type="cofactor">
    <cofactor evidence="1">
        <name>Mn(2+)</name>
        <dbReference type="ChEBI" id="CHEBI:29035"/>
    </cofactor>
</comment>
<feature type="region of interest" description="Disordered" evidence="21">
    <location>
        <begin position="190"/>
        <end position="254"/>
    </location>
</feature>
<evidence type="ECO:0000256" key="11">
    <source>
        <dbReference type="ARBA" id="ARBA00022839"/>
    </source>
</evidence>
<evidence type="ECO:0000256" key="3">
    <source>
        <dbReference type="ARBA" id="ARBA00022598"/>
    </source>
</evidence>
<protein>
    <recommendedName>
        <fullName evidence="2">DNA ligase (ATP)</fullName>
        <ecNumber evidence="2">6.5.1.1</ecNumber>
    </recommendedName>
    <alternativeName>
        <fullName evidence="19">NHEJ DNA polymerase</fullName>
    </alternativeName>
</protein>
<keyword evidence="24" id="KW-1185">Reference proteome</keyword>
<dbReference type="Gene3D" id="2.40.50.140">
    <property type="entry name" value="Nucleic acid-binding proteins"/>
    <property type="match status" value="1"/>
</dbReference>
<dbReference type="InterPro" id="IPR012310">
    <property type="entry name" value="DNA_ligase_ATP-dep_cent"/>
</dbReference>